<keyword evidence="3" id="KW-1185">Reference proteome</keyword>
<evidence type="ECO:0000256" key="1">
    <source>
        <dbReference type="SAM" id="MobiDB-lite"/>
    </source>
</evidence>
<dbReference type="Gene3D" id="3.40.50.150">
    <property type="entry name" value="Vaccinia Virus protein VP39"/>
    <property type="match status" value="1"/>
</dbReference>
<accession>A0A165NWB0</accession>
<dbReference type="InterPro" id="IPR029063">
    <property type="entry name" value="SAM-dependent_MTases_sf"/>
</dbReference>
<proteinExistence type="predicted"/>
<name>A0A165NWB0_9APHY</name>
<dbReference type="PANTHER" id="PTHR14614">
    <property type="entry name" value="HEPATOCELLULAR CARCINOMA-ASSOCIATED ANTIGEN"/>
    <property type="match status" value="1"/>
</dbReference>
<dbReference type="EMBL" id="KV429076">
    <property type="protein sequence ID" value="KZT67459.1"/>
    <property type="molecule type" value="Genomic_DNA"/>
</dbReference>
<sequence>MTINPNFPSELDIKPSLNAFARLSDDRFGATAQRRAIETYGIAGRVWEASYAMLAYLDRASSALDFRDDLELDPLPFTEAHRGQAPSSDVLTILELGSGAGLVATRISSYLREGRDAMIITDLPEVCPLLQHNLRGSAVVEVHPLSWGSRQDALSIASSLALSPERHLTHIICSDLHTHQHGLSQVYFPALLAPLLRTLLDLTSEPVTPPPQEPPEVIISYRIRSLAKETPFWAAFGLWFAFSPVLARQKARTADTPDGHGWERFVSAPGQEETFVFVARRRPESRAWDVPESDEDLLGGVGAGGSPGRKADDTFETILLMSLDPMDV</sequence>
<dbReference type="OrthoDB" id="413520at2759"/>
<dbReference type="Proteomes" id="UP000076727">
    <property type="component" value="Unassembled WGS sequence"/>
</dbReference>
<gene>
    <name evidence="2" type="ORF">DAEQUDRAFT_751715</name>
</gene>
<dbReference type="Pfam" id="PF10294">
    <property type="entry name" value="Methyltransf_16"/>
    <property type="match status" value="1"/>
</dbReference>
<dbReference type="PANTHER" id="PTHR14614:SF161">
    <property type="match status" value="1"/>
</dbReference>
<dbReference type="GO" id="GO:0032991">
    <property type="term" value="C:protein-containing complex"/>
    <property type="evidence" value="ECO:0007669"/>
    <property type="project" value="TreeGrafter"/>
</dbReference>
<evidence type="ECO:0008006" key="4">
    <source>
        <dbReference type="Google" id="ProtNLM"/>
    </source>
</evidence>
<dbReference type="GO" id="GO:0008757">
    <property type="term" value="F:S-adenosylmethionine-dependent methyltransferase activity"/>
    <property type="evidence" value="ECO:0007669"/>
    <property type="project" value="UniProtKB-ARBA"/>
</dbReference>
<protein>
    <recommendedName>
        <fullName evidence="4">Methyltransferase domain-containing protein</fullName>
    </recommendedName>
</protein>
<evidence type="ECO:0000313" key="3">
    <source>
        <dbReference type="Proteomes" id="UP000076727"/>
    </source>
</evidence>
<organism evidence="2 3">
    <name type="scientific">Daedalea quercina L-15889</name>
    <dbReference type="NCBI Taxonomy" id="1314783"/>
    <lineage>
        <taxon>Eukaryota</taxon>
        <taxon>Fungi</taxon>
        <taxon>Dikarya</taxon>
        <taxon>Basidiomycota</taxon>
        <taxon>Agaricomycotina</taxon>
        <taxon>Agaricomycetes</taxon>
        <taxon>Polyporales</taxon>
        <taxon>Fomitopsis</taxon>
    </lineage>
</organism>
<dbReference type="AlphaFoldDB" id="A0A165NWB0"/>
<evidence type="ECO:0000313" key="2">
    <source>
        <dbReference type="EMBL" id="KZT67459.1"/>
    </source>
</evidence>
<dbReference type="InterPro" id="IPR019410">
    <property type="entry name" value="Methyltransf_16"/>
</dbReference>
<reference evidence="2 3" key="1">
    <citation type="journal article" date="2016" name="Mol. Biol. Evol.">
        <title>Comparative Genomics of Early-Diverging Mushroom-Forming Fungi Provides Insights into the Origins of Lignocellulose Decay Capabilities.</title>
        <authorList>
            <person name="Nagy L.G."/>
            <person name="Riley R."/>
            <person name="Tritt A."/>
            <person name="Adam C."/>
            <person name="Daum C."/>
            <person name="Floudas D."/>
            <person name="Sun H."/>
            <person name="Yadav J.S."/>
            <person name="Pangilinan J."/>
            <person name="Larsson K.H."/>
            <person name="Matsuura K."/>
            <person name="Barry K."/>
            <person name="Labutti K."/>
            <person name="Kuo R."/>
            <person name="Ohm R.A."/>
            <person name="Bhattacharya S.S."/>
            <person name="Shirouzu T."/>
            <person name="Yoshinaga Y."/>
            <person name="Martin F.M."/>
            <person name="Grigoriev I.V."/>
            <person name="Hibbett D.S."/>
        </authorList>
    </citation>
    <scope>NUCLEOTIDE SEQUENCE [LARGE SCALE GENOMIC DNA]</scope>
    <source>
        <strain evidence="2 3">L-15889</strain>
    </source>
</reference>
<feature type="region of interest" description="Disordered" evidence="1">
    <location>
        <begin position="288"/>
        <end position="307"/>
    </location>
</feature>
<dbReference type="GO" id="GO:0005829">
    <property type="term" value="C:cytosol"/>
    <property type="evidence" value="ECO:0007669"/>
    <property type="project" value="TreeGrafter"/>
</dbReference>
<dbReference type="STRING" id="1314783.A0A165NWB0"/>